<keyword evidence="1" id="KW-1133">Transmembrane helix</keyword>
<sequence>MKNTKNSAIPSEKMQTIAALNNGLRHAISCGLVSNRSDVIRQLCKGGFEIVRVTDNDVTICIPDEPEELLTLTGYIYTRDFEIQPPGWMDVVKKEKDIRRLRTKDLSEESGREGDVAVLVHPDSRKIAKGIMSTGSYSLAIWGLVSCLMWWLCGHSALLPQAVTPTVVAVIAQVSGVLSISIMPVCVLLFLMESFQVWWDKRKYRAMKKKVS</sequence>
<gene>
    <name evidence="2" type="ORF">BN1086_04759</name>
</gene>
<reference evidence="2" key="1">
    <citation type="submission" date="2014-06" db="EMBL/GenBank/DDBJ databases">
        <authorList>
            <person name="Urmite Genomes Urmite Genomes"/>
        </authorList>
    </citation>
    <scope>NUCLEOTIDE SEQUENCE</scope>
</reference>
<feature type="transmembrane region" description="Helical" evidence="1">
    <location>
        <begin position="170"/>
        <end position="199"/>
    </location>
</feature>
<feature type="transmembrane region" description="Helical" evidence="1">
    <location>
        <begin position="139"/>
        <end position="158"/>
    </location>
</feature>
<name>A0A078LRL4_CITKO</name>
<evidence type="ECO:0000313" key="2">
    <source>
        <dbReference type="EMBL" id="CDZ86508.1"/>
    </source>
</evidence>
<keyword evidence="1" id="KW-0472">Membrane</keyword>
<dbReference type="EMBL" id="LK931337">
    <property type="protein sequence ID" value="CDZ86508.1"/>
    <property type="molecule type" value="Genomic_DNA"/>
</dbReference>
<dbReference type="PATRIC" id="fig|545.12.peg.4779"/>
<proteinExistence type="predicted"/>
<organism evidence="2">
    <name type="scientific">Citrobacter koseri</name>
    <name type="common">Citrobacter diversus</name>
    <dbReference type="NCBI Taxonomy" id="545"/>
    <lineage>
        <taxon>Bacteria</taxon>
        <taxon>Pseudomonadati</taxon>
        <taxon>Pseudomonadota</taxon>
        <taxon>Gammaproteobacteria</taxon>
        <taxon>Enterobacterales</taxon>
        <taxon>Enterobacteriaceae</taxon>
        <taxon>Citrobacter</taxon>
    </lineage>
</organism>
<keyword evidence="1" id="KW-0812">Transmembrane</keyword>
<protein>
    <submittedName>
        <fullName evidence="2">Uncharacterized protein</fullName>
    </submittedName>
</protein>
<accession>A0A078LRL4</accession>
<evidence type="ECO:0000256" key="1">
    <source>
        <dbReference type="SAM" id="Phobius"/>
    </source>
</evidence>
<dbReference type="AlphaFoldDB" id="A0A078LRL4"/>